<dbReference type="InterPro" id="IPR003870">
    <property type="entry name" value="DUF222"/>
</dbReference>
<feature type="compositionally biased region" description="Low complexity" evidence="2">
    <location>
        <begin position="465"/>
        <end position="475"/>
    </location>
</feature>
<evidence type="ECO:0000256" key="2">
    <source>
        <dbReference type="SAM" id="MobiDB-lite"/>
    </source>
</evidence>
<feature type="compositionally biased region" description="Low complexity" evidence="2">
    <location>
        <begin position="347"/>
        <end position="363"/>
    </location>
</feature>
<feature type="compositionally biased region" description="Basic and acidic residues" evidence="2">
    <location>
        <begin position="534"/>
        <end position="546"/>
    </location>
</feature>
<reference evidence="4 5" key="1">
    <citation type="submission" date="2018-06" db="EMBL/GenBank/DDBJ databases">
        <title>Actinomadura craniellae sp. nov. isolated from marine sponge Craniella sp.</title>
        <authorList>
            <person name="Li L."/>
            <person name="Xu Q.H."/>
            <person name="Lin H.W."/>
            <person name="Lu Y.H."/>
        </authorList>
    </citation>
    <scope>NUCLEOTIDE SEQUENCE [LARGE SCALE GENOMIC DNA]</scope>
    <source>
        <strain evidence="4 5">LHW63021</strain>
    </source>
</reference>
<dbReference type="Pfam" id="PF01844">
    <property type="entry name" value="HNH"/>
    <property type="match status" value="1"/>
</dbReference>
<dbReference type="SMART" id="SM00507">
    <property type="entry name" value="HNHc"/>
    <property type="match status" value="1"/>
</dbReference>
<accession>A0A365GX60</accession>
<dbReference type="InterPro" id="IPR003615">
    <property type="entry name" value="HNH_nuc"/>
</dbReference>
<dbReference type="GO" id="GO:0004519">
    <property type="term" value="F:endonuclease activity"/>
    <property type="evidence" value="ECO:0007669"/>
    <property type="project" value="InterPro"/>
</dbReference>
<dbReference type="Gene3D" id="1.10.30.50">
    <property type="match status" value="1"/>
</dbReference>
<feature type="compositionally biased region" description="Low complexity" evidence="2">
    <location>
        <begin position="376"/>
        <end position="390"/>
    </location>
</feature>
<comment type="similarity">
    <text evidence="1">Belongs to the Rv1128c/1148c/1588c/1702c/1945/3466 family.</text>
</comment>
<feature type="compositionally biased region" description="Pro residues" evidence="2">
    <location>
        <begin position="404"/>
        <end position="426"/>
    </location>
</feature>
<organism evidence="4 5">
    <name type="scientific">Actinomadura craniellae</name>
    <dbReference type="NCBI Taxonomy" id="2231787"/>
    <lineage>
        <taxon>Bacteria</taxon>
        <taxon>Bacillati</taxon>
        <taxon>Actinomycetota</taxon>
        <taxon>Actinomycetes</taxon>
        <taxon>Streptosporangiales</taxon>
        <taxon>Thermomonosporaceae</taxon>
        <taxon>Actinomadura</taxon>
    </lineage>
</organism>
<dbReference type="CDD" id="cd00085">
    <property type="entry name" value="HNHc"/>
    <property type="match status" value="1"/>
</dbReference>
<feature type="compositionally biased region" description="Pro residues" evidence="2">
    <location>
        <begin position="436"/>
        <end position="464"/>
    </location>
</feature>
<feature type="domain" description="HNH nuclease" evidence="3">
    <location>
        <begin position="547"/>
        <end position="599"/>
    </location>
</feature>
<dbReference type="Proteomes" id="UP000251891">
    <property type="component" value="Unassembled WGS sequence"/>
</dbReference>
<evidence type="ECO:0000259" key="3">
    <source>
        <dbReference type="SMART" id="SM00507"/>
    </source>
</evidence>
<sequence>MLSETIPAGGVRPPEELEVLAPGPELAAALASVDLSRLSGYDVVVVLRARARQVAHEQAELYAVMVEVADRVRAETAHLPGVWDSDLPKFAAAEIGAALSWTKRAAGAALEDAWLLVERLPAVWRALRKGSIDLPRAKVIVRETRALDEQAARQVATRILPEAAELTTGQLAYRIRRLALDIDPDAARKTYEQSVTERRVVHTANPDGTAHLAGHQLPPGAAAAAFERVDAIARAAKRAGDARVMDQIRTDVYLGLLNGSWDGPGPVHRRGVIELTADLPTLIGLADRAGELAGWGPVIADITRQIAHTAAQPAARDTAWTYSITDPLTGRLLHHGTTRRPQPRTTAGPASAPALGSAQGAAPNFAPGTAPDYTHGAAPGTASGATPRPTHNAAPDPMCGTAPDPTPNPALDPAPSSTPGPAPGAAPDPMCGTAPGPAPGAAPDPTPNPALDPAPSSTPGPAPGAAPDSMCGTTPDPTPGPAPGAVSDTTSGAALDPMCGTTPSPASGDGPWPGRTDLSEVRPISPTGPSGHVPRPERDPRRALTPRERAYVIARDRTCRGPGCRTSARRSEIDHIVPHAHGGSTSPDNTDAKCAYCHDLKDAGWTTTRTPGGVTFWTSPLGHAYAKPPEPITPPTALRSPVERRLLKVLDHFR</sequence>
<dbReference type="AlphaFoldDB" id="A0A365GX60"/>
<keyword evidence="5" id="KW-1185">Reference proteome</keyword>
<name>A0A365GX60_9ACTN</name>
<evidence type="ECO:0000313" key="4">
    <source>
        <dbReference type="EMBL" id="RAY11414.1"/>
    </source>
</evidence>
<comment type="caution">
    <text evidence="4">The sequence shown here is derived from an EMBL/GenBank/DDBJ whole genome shotgun (WGS) entry which is preliminary data.</text>
</comment>
<evidence type="ECO:0000256" key="1">
    <source>
        <dbReference type="ARBA" id="ARBA00023450"/>
    </source>
</evidence>
<proteinExistence type="inferred from homology"/>
<feature type="region of interest" description="Disordered" evidence="2">
    <location>
        <begin position="331"/>
        <end position="546"/>
    </location>
</feature>
<dbReference type="InterPro" id="IPR002711">
    <property type="entry name" value="HNH"/>
</dbReference>
<gene>
    <name evidence="4" type="ORF">DPM19_30805</name>
</gene>
<dbReference type="GO" id="GO:0003676">
    <property type="term" value="F:nucleic acid binding"/>
    <property type="evidence" value="ECO:0007669"/>
    <property type="project" value="InterPro"/>
</dbReference>
<dbReference type="Pfam" id="PF02720">
    <property type="entry name" value="DUF222"/>
    <property type="match status" value="1"/>
</dbReference>
<dbReference type="GO" id="GO:0008270">
    <property type="term" value="F:zinc ion binding"/>
    <property type="evidence" value="ECO:0007669"/>
    <property type="project" value="InterPro"/>
</dbReference>
<dbReference type="EMBL" id="QLYX01000019">
    <property type="protein sequence ID" value="RAY11414.1"/>
    <property type="molecule type" value="Genomic_DNA"/>
</dbReference>
<feature type="compositionally biased region" description="Basic residues" evidence="2">
    <location>
        <begin position="332"/>
        <end position="342"/>
    </location>
</feature>
<protein>
    <recommendedName>
        <fullName evidence="3">HNH nuclease domain-containing protein</fullName>
    </recommendedName>
</protein>
<evidence type="ECO:0000313" key="5">
    <source>
        <dbReference type="Proteomes" id="UP000251891"/>
    </source>
</evidence>